<feature type="region of interest" description="Disordered" evidence="9">
    <location>
        <begin position="359"/>
        <end position="397"/>
    </location>
</feature>
<dbReference type="InterPro" id="IPR001683">
    <property type="entry name" value="PX_dom"/>
</dbReference>
<comment type="similarity">
    <text evidence="2">Belongs to the sorting nexin family.</text>
</comment>
<evidence type="ECO:0000256" key="6">
    <source>
        <dbReference type="ARBA" id="ARBA00023006"/>
    </source>
</evidence>
<dbReference type="OrthoDB" id="289314at2759"/>
<dbReference type="GO" id="GO:0006914">
    <property type="term" value="P:autophagy"/>
    <property type="evidence" value="ECO:0007669"/>
    <property type="project" value="UniProtKB-KW"/>
</dbReference>
<evidence type="ECO:0000313" key="11">
    <source>
        <dbReference type="EMBL" id="CAH2353888.1"/>
    </source>
</evidence>
<feature type="compositionally biased region" description="Polar residues" evidence="9">
    <location>
        <begin position="1"/>
        <end position="13"/>
    </location>
</feature>
<keyword evidence="12" id="KW-1185">Reference proteome</keyword>
<dbReference type="InterPro" id="IPR036871">
    <property type="entry name" value="PX_dom_sf"/>
</dbReference>
<dbReference type="PANTHER" id="PTHR46979">
    <property type="entry name" value="SORTING NEXIN-41"/>
    <property type="match status" value="1"/>
</dbReference>
<evidence type="ECO:0000256" key="4">
    <source>
        <dbReference type="ARBA" id="ARBA00022753"/>
    </source>
</evidence>
<proteinExistence type="inferred from homology"/>
<sequence>MSDSDQVESSQMPSFDDVEDNNPFSHTQGLTSMIEDSMSERENHEENGLEDSVLLYKSGKAPHNEDGSTAGGKDDGSTNVNSSTIDVDKFNRVHINYESRVTKLLKPHSKVKVQITEANNSNEGASNSSKKYIVYTIKLISIDNPDEEDIQTRRRYSDFESLRDVLTKIFPLVIVPPIPPKNYLNLNVLNGLVNGTANQHSNGGNSNPHHHGDVDSVAKGESPSAANSSNDNSLAAHASSNYYTYINSNHLNKHKLIEHRKRLLTNFLNNCLEIPKLRNLEFFAKFLDPNANWTDEIALISSQLPKSIYQSNPENGLQTDAIYASLPLPVSHSIPSFLKPLKRKVGAVGAAAATAGATASSRTTASAETNDNQSELSGSAEDISAASAGTPAANTSVTSEIIDSTQLDETNKKIMGNFIGLSNDYTDLGSIFNSLSLILAETSTSEKLKSLSTSPDEIKLNLIFDKIGQVFDRSYITLNSLIGDLETKFSEPLGEAVRFSGTLQTVRKFKERKNRQSNLLDTEVEDKKKEYNDLLTFEAESSRVEQSAGNGLTRNTKYALKDTASPPSANGTTGGGGSSGGYRMMPMFKKITRYVSDIIDQNPEETRKQKLISLQAKIEILERCQTRMLEDISYISDELNNNFQRFRRIQLKMIYDILLSYNGFLVEWARKNVEIWEEIKDEILRL</sequence>
<evidence type="ECO:0000313" key="12">
    <source>
        <dbReference type="Proteomes" id="UP000837801"/>
    </source>
</evidence>
<accession>A0A9P0QS26</accession>
<name>A0A9P0QS26_9ASCO</name>
<dbReference type="AlphaFoldDB" id="A0A9P0QS26"/>
<feature type="compositionally biased region" description="Polar residues" evidence="9">
    <location>
        <begin position="22"/>
        <end position="31"/>
    </location>
</feature>
<feature type="region of interest" description="Disordered" evidence="9">
    <location>
        <begin position="559"/>
        <end position="580"/>
    </location>
</feature>
<keyword evidence="8" id="KW-0472">Membrane</keyword>
<dbReference type="Gene3D" id="1.20.1270.60">
    <property type="entry name" value="Arfaptin homology (AH) domain/BAR domain"/>
    <property type="match status" value="1"/>
</dbReference>
<evidence type="ECO:0000259" key="10">
    <source>
        <dbReference type="PROSITE" id="PS50195"/>
    </source>
</evidence>
<evidence type="ECO:0000256" key="7">
    <source>
        <dbReference type="ARBA" id="ARBA00023121"/>
    </source>
</evidence>
<keyword evidence="5" id="KW-0653">Protein transport</keyword>
<keyword evidence="7" id="KW-0446">Lipid-binding</keyword>
<reference evidence="11" key="1">
    <citation type="submission" date="2022-03" db="EMBL/GenBank/DDBJ databases">
        <authorList>
            <person name="Legras J.-L."/>
            <person name="Devillers H."/>
            <person name="Grondin C."/>
        </authorList>
    </citation>
    <scope>NUCLEOTIDE SEQUENCE</scope>
    <source>
        <strain evidence="11">CLIB 1423</strain>
    </source>
</reference>
<dbReference type="Gene3D" id="3.30.1520.10">
    <property type="entry name" value="Phox-like domain"/>
    <property type="match status" value="1"/>
</dbReference>
<dbReference type="GO" id="GO:0015031">
    <property type="term" value="P:protein transport"/>
    <property type="evidence" value="ECO:0007669"/>
    <property type="project" value="UniProtKB-KW"/>
</dbReference>
<dbReference type="InterPro" id="IPR027267">
    <property type="entry name" value="AH/BAR_dom_sf"/>
</dbReference>
<organism evidence="11 12">
    <name type="scientific">[Candida] railenensis</name>
    <dbReference type="NCBI Taxonomy" id="45579"/>
    <lineage>
        <taxon>Eukaryota</taxon>
        <taxon>Fungi</taxon>
        <taxon>Dikarya</taxon>
        <taxon>Ascomycota</taxon>
        <taxon>Saccharomycotina</taxon>
        <taxon>Pichiomycetes</taxon>
        <taxon>Debaryomycetaceae</taxon>
        <taxon>Kurtzmaniella</taxon>
    </lineage>
</organism>
<keyword evidence="3" id="KW-0813">Transport</keyword>
<evidence type="ECO:0000256" key="5">
    <source>
        <dbReference type="ARBA" id="ARBA00022927"/>
    </source>
</evidence>
<evidence type="ECO:0000256" key="1">
    <source>
        <dbReference type="ARBA" id="ARBA00004481"/>
    </source>
</evidence>
<evidence type="ECO:0000256" key="3">
    <source>
        <dbReference type="ARBA" id="ARBA00022448"/>
    </source>
</evidence>
<comment type="caution">
    <text evidence="11">The sequence shown here is derived from an EMBL/GenBank/DDBJ whole genome shotgun (WGS) entry which is preliminary data.</text>
</comment>
<dbReference type="SUPFAM" id="SSF64268">
    <property type="entry name" value="PX domain"/>
    <property type="match status" value="1"/>
</dbReference>
<dbReference type="GO" id="GO:0010008">
    <property type="term" value="C:endosome membrane"/>
    <property type="evidence" value="ECO:0007669"/>
    <property type="project" value="UniProtKB-SubCell"/>
</dbReference>
<keyword evidence="4" id="KW-0967">Endosome</keyword>
<feature type="compositionally biased region" description="Low complexity" evidence="9">
    <location>
        <begin position="197"/>
        <end position="207"/>
    </location>
</feature>
<dbReference type="SMART" id="SM00312">
    <property type="entry name" value="PX"/>
    <property type="match status" value="1"/>
</dbReference>
<dbReference type="Pfam" id="PF00787">
    <property type="entry name" value="PX"/>
    <property type="match status" value="1"/>
</dbReference>
<feature type="region of interest" description="Disordered" evidence="9">
    <location>
        <begin position="1"/>
        <end position="83"/>
    </location>
</feature>
<feature type="compositionally biased region" description="Basic and acidic residues" evidence="9">
    <location>
        <begin position="62"/>
        <end position="76"/>
    </location>
</feature>
<dbReference type="GO" id="GO:0035091">
    <property type="term" value="F:phosphatidylinositol binding"/>
    <property type="evidence" value="ECO:0007669"/>
    <property type="project" value="InterPro"/>
</dbReference>
<evidence type="ECO:0000256" key="9">
    <source>
        <dbReference type="SAM" id="MobiDB-lite"/>
    </source>
</evidence>
<dbReference type="Proteomes" id="UP000837801">
    <property type="component" value="Unassembled WGS sequence"/>
</dbReference>
<dbReference type="EMBL" id="CAKXYY010000013">
    <property type="protein sequence ID" value="CAH2353888.1"/>
    <property type="molecule type" value="Genomic_DNA"/>
</dbReference>
<feature type="domain" description="PX" evidence="10">
    <location>
        <begin position="113"/>
        <end position="294"/>
    </location>
</feature>
<feature type="compositionally biased region" description="Low complexity" evidence="9">
    <location>
        <begin position="222"/>
        <end position="233"/>
    </location>
</feature>
<feature type="compositionally biased region" description="Basic and acidic residues" evidence="9">
    <location>
        <begin position="38"/>
        <end position="47"/>
    </location>
</feature>
<dbReference type="PANTHER" id="PTHR46979:SF2">
    <property type="entry name" value="SORTING NEXIN-41"/>
    <property type="match status" value="1"/>
</dbReference>
<feature type="region of interest" description="Disordered" evidence="9">
    <location>
        <begin position="197"/>
        <end position="233"/>
    </location>
</feature>
<keyword evidence="6" id="KW-0072">Autophagy</keyword>
<comment type="subcellular location">
    <subcellularLocation>
        <location evidence="1">Endosome membrane</location>
        <topology evidence="1">Peripheral membrane protein</topology>
    </subcellularLocation>
</comment>
<dbReference type="PROSITE" id="PS50195">
    <property type="entry name" value="PX"/>
    <property type="match status" value="1"/>
</dbReference>
<evidence type="ECO:0000256" key="8">
    <source>
        <dbReference type="ARBA" id="ARBA00023136"/>
    </source>
</evidence>
<dbReference type="InterPro" id="IPR051079">
    <property type="entry name" value="Sorting_Nexin_Autophagy"/>
</dbReference>
<gene>
    <name evidence="11" type="ORF">CLIB1423_13S01112</name>
</gene>
<feature type="compositionally biased region" description="Polar residues" evidence="9">
    <location>
        <begin position="368"/>
        <end position="377"/>
    </location>
</feature>
<protein>
    <submittedName>
        <fullName evidence="11">Sorting nexin-41</fullName>
    </submittedName>
</protein>
<evidence type="ECO:0000256" key="2">
    <source>
        <dbReference type="ARBA" id="ARBA00010883"/>
    </source>
</evidence>